<dbReference type="EMBL" id="BGZK01000111">
    <property type="protein sequence ID" value="GBP19767.1"/>
    <property type="molecule type" value="Genomic_DNA"/>
</dbReference>
<dbReference type="AlphaFoldDB" id="A0A4C1U0P4"/>
<protein>
    <submittedName>
        <fullName evidence="1">Uncharacterized protein</fullName>
    </submittedName>
</protein>
<dbReference type="Proteomes" id="UP000299102">
    <property type="component" value="Unassembled WGS sequence"/>
</dbReference>
<accession>A0A4C1U0P4</accession>
<name>A0A4C1U0P4_EUMVA</name>
<organism evidence="1 2">
    <name type="scientific">Eumeta variegata</name>
    <name type="common">Bagworm moth</name>
    <name type="synonym">Eumeta japonica</name>
    <dbReference type="NCBI Taxonomy" id="151549"/>
    <lineage>
        <taxon>Eukaryota</taxon>
        <taxon>Metazoa</taxon>
        <taxon>Ecdysozoa</taxon>
        <taxon>Arthropoda</taxon>
        <taxon>Hexapoda</taxon>
        <taxon>Insecta</taxon>
        <taxon>Pterygota</taxon>
        <taxon>Neoptera</taxon>
        <taxon>Endopterygota</taxon>
        <taxon>Lepidoptera</taxon>
        <taxon>Glossata</taxon>
        <taxon>Ditrysia</taxon>
        <taxon>Tineoidea</taxon>
        <taxon>Psychidae</taxon>
        <taxon>Oiketicinae</taxon>
        <taxon>Eumeta</taxon>
    </lineage>
</organism>
<keyword evidence="2" id="KW-1185">Reference proteome</keyword>
<proteinExistence type="predicted"/>
<evidence type="ECO:0000313" key="1">
    <source>
        <dbReference type="EMBL" id="GBP19767.1"/>
    </source>
</evidence>
<reference evidence="1 2" key="1">
    <citation type="journal article" date="2019" name="Commun. Biol.">
        <title>The bagworm genome reveals a unique fibroin gene that provides high tensile strength.</title>
        <authorList>
            <person name="Kono N."/>
            <person name="Nakamura H."/>
            <person name="Ohtoshi R."/>
            <person name="Tomita M."/>
            <person name="Numata K."/>
            <person name="Arakawa K."/>
        </authorList>
    </citation>
    <scope>NUCLEOTIDE SEQUENCE [LARGE SCALE GENOMIC DNA]</scope>
</reference>
<sequence>MLQRDQRNRGVKSAVANCRQSPRCRETLRPSACDHIAHAPCAGATCCPLVAAPVPPPAAPRLWLARSAVRTPFMTDRHD</sequence>
<evidence type="ECO:0000313" key="2">
    <source>
        <dbReference type="Proteomes" id="UP000299102"/>
    </source>
</evidence>
<comment type="caution">
    <text evidence="1">The sequence shown here is derived from an EMBL/GenBank/DDBJ whole genome shotgun (WGS) entry which is preliminary data.</text>
</comment>
<gene>
    <name evidence="1" type="ORF">EVAR_8927_1</name>
</gene>